<dbReference type="NCBIfam" id="TIGR02098">
    <property type="entry name" value="MJ0042_CXXC"/>
    <property type="match status" value="1"/>
</dbReference>
<gene>
    <name evidence="1" type="ORF">LMG1861_05087</name>
</gene>
<accession>A0A6S7ENY4</accession>
<proteinExistence type="predicted"/>
<protein>
    <recommendedName>
        <fullName evidence="3">Zinc finger/thioredoxin putative domain-containing protein</fullName>
    </recommendedName>
</protein>
<dbReference type="InterPro" id="IPR057793">
    <property type="entry name" value="YnfU-like"/>
</dbReference>
<dbReference type="InterPro" id="IPR011723">
    <property type="entry name" value="Znf/thioredoxin_put"/>
</dbReference>
<dbReference type="RefSeq" id="WP_175129827.1">
    <property type="nucleotide sequence ID" value="NZ_CADILD010000004.1"/>
</dbReference>
<evidence type="ECO:0008006" key="3">
    <source>
        <dbReference type="Google" id="ProtNLM"/>
    </source>
</evidence>
<dbReference type="NCBIfam" id="NF038384">
    <property type="entry name" value="zinc_YnfU_fam"/>
    <property type="match status" value="1"/>
</dbReference>
<dbReference type="Proteomes" id="UP000494105">
    <property type="component" value="Unassembled WGS sequence"/>
</dbReference>
<dbReference type="Pfam" id="PF23499">
    <property type="entry name" value="YnfU"/>
    <property type="match status" value="1"/>
</dbReference>
<organism evidence="1 2">
    <name type="scientific">Achromobacter piechaudii</name>
    <dbReference type="NCBI Taxonomy" id="72556"/>
    <lineage>
        <taxon>Bacteria</taxon>
        <taxon>Pseudomonadati</taxon>
        <taxon>Pseudomonadota</taxon>
        <taxon>Betaproteobacteria</taxon>
        <taxon>Burkholderiales</taxon>
        <taxon>Alcaligenaceae</taxon>
        <taxon>Achromobacter</taxon>
    </lineage>
</organism>
<evidence type="ECO:0000313" key="2">
    <source>
        <dbReference type="Proteomes" id="UP000494105"/>
    </source>
</evidence>
<reference evidence="1 2" key="1">
    <citation type="submission" date="2020-04" db="EMBL/GenBank/DDBJ databases">
        <authorList>
            <person name="De Canck E."/>
        </authorList>
    </citation>
    <scope>NUCLEOTIDE SEQUENCE [LARGE SCALE GENOMIC DNA]</scope>
    <source>
        <strain evidence="1 2">LMG 1861</strain>
    </source>
</reference>
<dbReference type="EMBL" id="CADILD010000004">
    <property type="protein sequence ID" value="CAB3916037.1"/>
    <property type="molecule type" value="Genomic_DNA"/>
</dbReference>
<evidence type="ECO:0000313" key="1">
    <source>
        <dbReference type="EMBL" id="CAB3916037.1"/>
    </source>
</evidence>
<name>A0A6S7ENY4_9BURK</name>
<sequence>MTIDRNAKINVPCPQCGKDVQQPFGRLKGKVDVTCPECRTSFTIDASQLQKGLAERECSIERMLKGLGKRLQFAGRSASR</sequence>
<dbReference type="AlphaFoldDB" id="A0A6S7ENY4"/>